<dbReference type="RefSeq" id="WP_096433905.1">
    <property type="nucleotide sequence ID" value="NZ_NTJD01000007.1"/>
</dbReference>
<evidence type="ECO:0000313" key="2">
    <source>
        <dbReference type="EMBL" id="PCD76256.1"/>
    </source>
</evidence>
<accession>A0A2A4CQ62</accession>
<protein>
    <submittedName>
        <fullName evidence="2">Transcriptional regulator</fullName>
    </submittedName>
</protein>
<dbReference type="NCBIfam" id="TIGR00738">
    <property type="entry name" value="rrf2_super"/>
    <property type="match status" value="1"/>
</dbReference>
<dbReference type="AlphaFoldDB" id="A0A2A4CQ62"/>
<dbReference type="Pfam" id="PF02082">
    <property type="entry name" value="Rrf2"/>
    <property type="match status" value="1"/>
</dbReference>
<dbReference type="InterPro" id="IPR000944">
    <property type="entry name" value="Tscrpt_reg_Rrf2"/>
</dbReference>
<name>A0A2A4CQ62_9RHOB</name>
<dbReference type="InterPro" id="IPR036388">
    <property type="entry name" value="WH-like_DNA-bd_sf"/>
</dbReference>
<dbReference type="GO" id="GO:0003677">
    <property type="term" value="F:DNA binding"/>
    <property type="evidence" value="ECO:0007669"/>
    <property type="project" value="UniProtKB-KW"/>
</dbReference>
<keyword evidence="1" id="KW-0238">DNA-binding</keyword>
<sequence length="152" mass="16399">MRVTTRTNLALRVLMSCAVQRDTLIKTAEIAESCNCSVHHAAHVVQRLQASGVLATVRGRAGGLRLARPVEAISIGSVVREFEADIPLAECFNPETNTCPLVSACRLRSYLARAIEAFYHELDQITLHDLVEGNCGLYELLGARPVAPGCAG</sequence>
<dbReference type="Proteomes" id="UP000243507">
    <property type="component" value="Unassembled WGS sequence"/>
</dbReference>
<dbReference type="EMBL" id="NTJD01000007">
    <property type="protein sequence ID" value="PCD76256.1"/>
    <property type="molecule type" value="Genomic_DNA"/>
</dbReference>
<dbReference type="PANTHER" id="PTHR33221">
    <property type="entry name" value="WINGED HELIX-TURN-HELIX TRANSCRIPTIONAL REGULATOR, RRF2 FAMILY"/>
    <property type="match status" value="1"/>
</dbReference>
<evidence type="ECO:0000256" key="1">
    <source>
        <dbReference type="ARBA" id="ARBA00023125"/>
    </source>
</evidence>
<dbReference type="InterPro" id="IPR036390">
    <property type="entry name" value="WH_DNA-bd_sf"/>
</dbReference>
<dbReference type="GO" id="GO:0003700">
    <property type="term" value="F:DNA-binding transcription factor activity"/>
    <property type="evidence" value="ECO:0007669"/>
    <property type="project" value="TreeGrafter"/>
</dbReference>
<dbReference type="Gene3D" id="1.10.10.10">
    <property type="entry name" value="Winged helix-like DNA-binding domain superfamily/Winged helix DNA-binding domain"/>
    <property type="match status" value="1"/>
</dbReference>
<dbReference type="OrthoDB" id="9795923at2"/>
<evidence type="ECO:0000313" key="3">
    <source>
        <dbReference type="Proteomes" id="UP000243507"/>
    </source>
</evidence>
<dbReference type="PROSITE" id="PS51197">
    <property type="entry name" value="HTH_RRF2_2"/>
    <property type="match status" value="1"/>
</dbReference>
<dbReference type="GO" id="GO:0005829">
    <property type="term" value="C:cytosol"/>
    <property type="evidence" value="ECO:0007669"/>
    <property type="project" value="TreeGrafter"/>
</dbReference>
<comment type="caution">
    <text evidence="2">The sequence shown here is derived from an EMBL/GenBank/DDBJ whole genome shotgun (WGS) entry which is preliminary data.</text>
</comment>
<proteinExistence type="predicted"/>
<dbReference type="PANTHER" id="PTHR33221:SF4">
    <property type="entry name" value="HTH-TYPE TRANSCRIPTIONAL REPRESSOR NSRR"/>
    <property type="match status" value="1"/>
</dbReference>
<gene>
    <name evidence="2" type="ORF">CLN94_10565</name>
</gene>
<reference evidence="2 3" key="1">
    <citation type="submission" date="2017-09" db="EMBL/GenBank/DDBJ databases">
        <title>A multilocus sequence analysis scheme for characterization of bacteria in the genus Thioclava.</title>
        <authorList>
            <person name="Liu Y."/>
            <person name="Shao Z."/>
        </authorList>
    </citation>
    <scope>NUCLEOTIDE SEQUENCE [LARGE SCALE GENOMIC DNA]</scope>
    <source>
        <strain evidence="2 3">CAU 1312</strain>
    </source>
</reference>
<keyword evidence="3" id="KW-1185">Reference proteome</keyword>
<dbReference type="SUPFAM" id="SSF46785">
    <property type="entry name" value="Winged helix' DNA-binding domain"/>
    <property type="match status" value="1"/>
</dbReference>
<organism evidence="2 3">
    <name type="scientific">Pseudothioclava arenosa</name>
    <dbReference type="NCBI Taxonomy" id="1795308"/>
    <lineage>
        <taxon>Bacteria</taxon>
        <taxon>Pseudomonadati</taxon>
        <taxon>Pseudomonadota</taxon>
        <taxon>Alphaproteobacteria</taxon>
        <taxon>Rhodobacterales</taxon>
        <taxon>Paracoccaceae</taxon>
        <taxon>Pseudothioclava</taxon>
    </lineage>
</organism>